<accession>A0A239AK98</accession>
<organism evidence="2 3">
    <name type="scientific">Humidesulfovibrio mexicanus</name>
    <dbReference type="NCBI Taxonomy" id="147047"/>
    <lineage>
        <taxon>Bacteria</taxon>
        <taxon>Pseudomonadati</taxon>
        <taxon>Thermodesulfobacteriota</taxon>
        <taxon>Desulfovibrionia</taxon>
        <taxon>Desulfovibrionales</taxon>
        <taxon>Desulfovibrionaceae</taxon>
        <taxon>Humidesulfovibrio</taxon>
    </lineage>
</organism>
<evidence type="ECO:0000256" key="1">
    <source>
        <dbReference type="SAM" id="MobiDB-lite"/>
    </source>
</evidence>
<proteinExistence type="predicted"/>
<name>A0A239AK98_9BACT</name>
<evidence type="ECO:0000313" key="3">
    <source>
        <dbReference type="Proteomes" id="UP000198324"/>
    </source>
</evidence>
<gene>
    <name evidence="2" type="ORF">SAMN04488503_2001</name>
</gene>
<feature type="region of interest" description="Disordered" evidence="1">
    <location>
        <begin position="125"/>
        <end position="151"/>
    </location>
</feature>
<dbReference type="RefSeq" id="WP_089274236.1">
    <property type="nucleotide sequence ID" value="NZ_FZOC01000004.1"/>
</dbReference>
<evidence type="ECO:0000313" key="2">
    <source>
        <dbReference type="EMBL" id="SNR95343.1"/>
    </source>
</evidence>
<sequence length="151" mass="15595">MAYATVADLIAAYGEQEVIALTDREERQDADNLGTVDSTVALGALERASSEADTYVAARYALPLSSVPQALAVAVCDIARFRLSGGETTETTPIADRYKAAIAWLKDVAAGRAVLPGVATSCPGGEGGGSGGVEFSTGRRVFARPGQEEEA</sequence>
<dbReference type="Pfam" id="PF07030">
    <property type="entry name" value="Phage_Mu_Gp36"/>
    <property type="match status" value="1"/>
</dbReference>
<reference evidence="2 3" key="1">
    <citation type="submission" date="2017-06" db="EMBL/GenBank/DDBJ databases">
        <authorList>
            <person name="Kim H.J."/>
            <person name="Triplett B.A."/>
        </authorList>
    </citation>
    <scope>NUCLEOTIDE SEQUENCE [LARGE SCALE GENOMIC DNA]</scope>
    <source>
        <strain evidence="2 3">DSM 13116</strain>
    </source>
</reference>
<dbReference type="EMBL" id="FZOC01000004">
    <property type="protein sequence ID" value="SNR95343.1"/>
    <property type="molecule type" value="Genomic_DNA"/>
</dbReference>
<dbReference type="AlphaFoldDB" id="A0A239AK98"/>
<protein>
    <submittedName>
        <fullName evidence="2">Mu-like prophage protein gp36</fullName>
    </submittedName>
</protein>
<keyword evidence="3" id="KW-1185">Reference proteome</keyword>
<dbReference type="InterPro" id="IPR009752">
    <property type="entry name" value="Phage_Mu_GpJ"/>
</dbReference>
<dbReference type="Proteomes" id="UP000198324">
    <property type="component" value="Unassembled WGS sequence"/>
</dbReference>
<dbReference type="OrthoDB" id="9805172at2"/>